<dbReference type="InterPro" id="IPR001478">
    <property type="entry name" value="PDZ"/>
</dbReference>
<dbReference type="FunFam" id="3.90.190.10:FF:000023">
    <property type="entry name" value="Tyrosine-protein phosphatase non-receptor type"/>
    <property type="match status" value="1"/>
</dbReference>
<dbReference type="GO" id="GO:0009898">
    <property type="term" value="C:cytoplasmic side of plasma membrane"/>
    <property type="evidence" value="ECO:0007669"/>
    <property type="project" value="TreeGrafter"/>
</dbReference>
<evidence type="ECO:0000256" key="2">
    <source>
        <dbReference type="ARBA" id="ARBA00004282"/>
    </source>
</evidence>
<dbReference type="FunFam" id="2.30.29.30:FF:000002">
    <property type="entry name" value="Band 4.1-like protein 5 isoform 1"/>
    <property type="match status" value="2"/>
</dbReference>
<dbReference type="EMBL" id="JAFJMO010000001">
    <property type="protein sequence ID" value="KAJ8289290.1"/>
    <property type="molecule type" value="Genomic_DNA"/>
</dbReference>
<dbReference type="PROSITE" id="PS00661">
    <property type="entry name" value="FERM_2"/>
    <property type="match status" value="2"/>
</dbReference>
<organism evidence="15 16">
    <name type="scientific">Conger conger</name>
    <name type="common">Conger eel</name>
    <name type="synonym">Muraena conger</name>
    <dbReference type="NCBI Taxonomy" id="82655"/>
    <lineage>
        <taxon>Eukaryota</taxon>
        <taxon>Metazoa</taxon>
        <taxon>Chordata</taxon>
        <taxon>Craniata</taxon>
        <taxon>Vertebrata</taxon>
        <taxon>Euteleostomi</taxon>
        <taxon>Actinopterygii</taxon>
        <taxon>Neopterygii</taxon>
        <taxon>Teleostei</taxon>
        <taxon>Anguilliformes</taxon>
        <taxon>Congridae</taxon>
        <taxon>Conger</taxon>
    </lineage>
</organism>
<dbReference type="InterPro" id="IPR029071">
    <property type="entry name" value="Ubiquitin-like_domsf"/>
</dbReference>
<dbReference type="InterPro" id="IPR000299">
    <property type="entry name" value="FERM_domain"/>
</dbReference>
<feature type="domain" description="Tyrosine specific protein phosphatases" evidence="12">
    <location>
        <begin position="882"/>
        <end position="955"/>
    </location>
</feature>
<dbReference type="PROSITE" id="PS50057">
    <property type="entry name" value="FERM_3"/>
    <property type="match status" value="2"/>
</dbReference>
<keyword evidence="8" id="KW-0965">Cell junction</keyword>
<dbReference type="Gene3D" id="1.20.80.10">
    <property type="match status" value="2"/>
</dbReference>
<dbReference type="PANTHER" id="PTHR45706:SF5">
    <property type="entry name" value="TYROSINE-PROTEIN PHOSPHATASE NON-RECEPTOR TYPE 3"/>
    <property type="match status" value="1"/>
</dbReference>
<feature type="domain" description="PDZ" evidence="14">
    <location>
        <begin position="557"/>
        <end position="629"/>
    </location>
</feature>
<dbReference type="InterPro" id="IPR041783">
    <property type="entry name" value="PTPN3/4_FERM_C"/>
</dbReference>
<dbReference type="GO" id="GO:0070161">
    <property type="term" value="C:anchoring junction"/>
    <property type="evidence" value="ECO:0007669"/>
    <property type="project" value="UniProtKB-SubCell"/>
</dbReference>
<dbReference type="CDD" id="cd13186">
    <property type="entry name" value="FERM_C_NBL4_NBL5"/>
    <property type="match status" value="1"/>
</dbReference>
<dbReference type="EC" id="3.1.3.48" evidence="4"/>
<comment type="subcellular location">
    <subcellularLocation>
        <location evidence="2">Cell junction</location>
    </subcellularLocation>
    <subcellularLocation>
        <location evidence="1">Cytoplasm</location>
        <location evidence="1">Cytoskeleton</location>
    </subcellularLocation>
</comment>
<dbReference type="CDD" id="cd06706">
    <property type="entry name" value="PDZ_PTPN3-4-like"/>
    <property type="match status" value="1"/>
</dbReference>
<dbReference type="InterPro" id="IPR029021">
    <property type="entry name" value="Prot-tyrosine_phosphatase-like"/>
</dbReference>
<feature type="region of interest" description="Disordered" evidence="10">
    <location>
        <begin position="508"/>
        <end position="528"/>
    </location>
</feature>
<keyword evidence="9" id="KW-0206">Cytoskeleton</keyword>
<dbReference type="SUPFAM" id="SSF47031">
    <property type="entry name" value="Second domain of FERM"/>
    <property type="match status" value="2"/>
</dbReference>
<dbReference type="InterPro" id="IPR019749">
    <property type="entry name" value="Band_41_domain"/>
</dbReference>
<evidence type="ECO:0000259" key="11">
    <source>
        <dbReference type="PROSITE" id="PS50055"/>
    </source>
</evidence>
<dbReference type="SUPFAM" id="SSF52799">
    <property type="entry name" value="(Phosphotyrosine protein) phosphatases II"/>
    <property type="match status" value="1"/>
</dbReference>
<dbReference type="FunFam" id="3.10.20.90:FF:000024">
    <property type="entry name" value="Erythrocyte membrane protein band 4.1-like 5"/>
    <property type="match status" value="1"/>
</dbReference>
<dbReference type="InterPro" id="IPR003595">
    <property type="entry name" value="Tyr_Pase_cat"/>
</dbReference>
<dbReference type="Gene3D" id="2.30.42.10">
    <property type="match status" value="1"/>
</dbReference>
<dbReference type="FunFam" id="3.10.20.90:FF:000104">
    <property type="entry name" value="Tyrosine-protein phosphatase non-receptor type"/>
    <property type="match status" value="1"/>
</dbReference>
<gene>
    <name evidence="15" type="ORF">COCON_G00019490</name>
</gene>
<dbReference type="Pfam" id="PF00373">
    <property type="entry name" value="FERM_M"/>
    <property type="match status" value="2"/>
</dbReference>
<dbReference type="PANTHER" id="PTHR45706">
    <property type="entry name" value="TYROSINE-PROTEIN PHOSPHATASE"/>
    <property type="match status" value="1"/>
</dbReference>
<evidence type="ECO:0000256" key="5">
    <source>
        <dbReference type="ARBA" id="ARBA00022490"/>
    </source>
</evidence>
<dbReference type="InterPro" id="IPR016130">
    <property type="entry name" value="Tyr_Pase_AS"/>
</dbReference>
<accession>A0A9Q1I9T7</accession>
<dbReference type="GO" id="GO:0005737">
    <property type="term" value="C:cytoplasm"/>
    <property type="evidence" value="ECO:0007669"/>
    <property type="project" value="TreeGrafter"/>
</dbReference>
<evidence type="ECO:0000256" key="6">
    <source>
        <dbReference type="ARBA" id="ARBA00022801"/>
    </source>
</evidence>
<feature type="region of interest" description="Disordered" evidence="10">
    <location>
        <begin position="662"/>
        <end position="688"/>
    </location>
</feature>
<dbReference type="InterPro" id="IPR019748">
    <property type="entry name" value="FERM_central"/>
</dbReference>
<name>A0A9Q1I9T7_CONCO</name>
<dbReference type="CDD" id="cd14473">
    <property type="entry name" value="FERM_B-lobe"/>
    <property type="match status" value="2"/>
</dbReference>
<dbReference type="Gene3D" id="2.30.29.30">
    <property type="entry name" value="Pleckstrin-homology domain (PH domain)/Phosphotyrosine-binding domain (PTB)"/>
    <property type="match status" value="2"/>
</dbReference>
<dbReference type="PRINTS" id="PR00700">
    <property type="entry name" value="PRTYPHPHTASE"/>
</dbReference>
<dbReference type="SMART" id="SM01196">
    <property type="entry name" value="FERM_C"/>
    <property type="match status" value="2"/>
</dbReference>
<comment type="similarity">
    <text evidence="3">Belongs to the protein-tyrosine phosphatase family. Non-receptor class subfamily.</text>
</comment>
<feature type="domain" description="FERM" evidence="13">
    <location>
        <begin position="24"/>
        <end position="307"/>
    </location>
</feature>
<dbReference type="InterPro" id="IPR018979">
    <property type="entry name" value="FERM_N"/>
</dbReference>
<evidence type="ECO:0000313" key="16">
    <source>
        <dbReference type="Proteomes" id="UP001152803"/>
    </source>
</evidence>
<dbReference type="SMART" id="SM00295">
    <property type="entry name" value="B41"/>
    <property type="match status" value="2"/>
</dbReference>
<keyword evidence="5" id="KW-0963">Cytoplasm</keyword>
<dbReference type="CDD" id="cd13189">
    <property type="entry name" value="FERM_C_PTPN4_PTPN3_like"/>
    <property type="match status" value="1"/>
</dbReference>
<dbReference type="PROSITE" id="PS50106">
    <property type="entry name" value="PDZ"/>
    <property type="match status" value="1"/>
</dbReference>
<dbReference type="Pfam" id="PF09379">
    <property type="entry name" value="FERM_N"/>
    <property type="match status" value="2"/>
</dbReference>
<sequence length="1332" mass="150788">MNSRLGVLGSRLGNMDPKDRKSEVVCAVRFLDNTAHNFWINKQDVGQVLLDMVFSHLGLQEKEYFSLQHSEDALSSPRWLEPNKPVKKQLKGIFPSCLSFRVRFFIADPNSLQHEQTRHLYFLQIRNDVQEGRLVCPLSSAVVLASYAVQAELGDHSPSEHSAGYLSASNFLPHQDDDFLAKVESLHPQHRSLKPSEAELCFLNTARTLELYGVEMHQCRDSSQSDLLVGIASGGVAIFRNLICSDFFSWVNIIKISFKRKRFFIQLRHKHGERRDNTVSFFMLSYRACKNLWKSCVEHHAFFQVKRSPSHDKKSFPNYSALTSANPVRSLNSHIYRKVLGGMVWNPELKKSFSTEHLETKSLPSRSPPITPNWRSPRLRHEIRKTRHSSVDNLEGEMSYITETEEVFYTYKGNKASAELLHPPDLSGRDAALSVLSVQKGARAPHRTELWSRMSMQSVDHNKETHHLSVDRTEACTPRAGCSYLSVERVRAPVGGCVSHRLLHFTGSLPRGESPPPHQPPLQNRDSFENYAGEDTIDGNSQHCGDQNMVVDGDLLLVHIAPDEEGKFGFNVKGGVDQKMALMISHVSADSPAGQSTPPLLEGDHIVLINGRDISEHTHDQVVMFIKASRELHSKELTLLIRRKGVGVRLPGEGLGFPMLGDPITPPGQAGEPPLAPPSPQSGGTLEESMSRLRRALQSGVLLAQFEQLYRKKPGMSVSFARLSQNMEKNRYKDILPYDISRVVLEEGEEDYINASHIQMDLGAGLAEQWAGSVKQYVASQGPLPHTCGQFWQAVWEQQAHVIVMLTTLTERGRPKCHQYWPDPPELRTYGNLQVCCHSEECNLAYVFRELTLTNVESGVERTVTHLQYVAWPDHGVPEDPTDFLDFVSFVRNKRSDSTPLMVHCSAGIGRTGVLITMETAMELIEKDEPVHPLDIVRRLRDQRAMMVQTASQYRFVCEAILRVYQEKKQERRERRERRGFSALRAHQQQVVHTPAVVTGGAVVHIPAAGNAKSVITCRVLLLDGSDANVDLPKKAKGQDLFDQIMFHLDLGEADYFGLQYMDPEQVSHWLDGTKPIKKQIKNGPPYTLYFRVKFYSSEPNNLHEELTRYLFVLQLRQDILSGKLKCPYDVSVELGAYCLQSELGDCDPSDHSPELVSEFRFTPKQTEAMEAAIFQKWVECRGRTPAQAEVSFLNKCKWLEMYGVDMHFVKGRDGCEYALGLTPTGILVFEGSNKIGLFFWPKITRMDFKKSRLTLVVVEDDDQGREQEHTFVFRLDSARTCKHVWKSAVESHAFFRLRQPAQGKPRRNDIIIFRLVIPDSVQPLSGASHYT</sequence>
<comment type="caution">
    <text evidence="15">The sequence shown here is derived from an EMBL/GenBank/DDBJ whole genome shotgun (WGS) entry which is preliminary data.</text>
</comment>
<dbReference type="InterPro" id="IPR011993">
    <property type="entry name" value="PH-like_dom_sf"/>
</dbReference>
<evidence type="ECO:0000313" key="15">
    <source>
        <dbReference type="EMBL" id="KAJ8289290.1"/>
    </source>
</evidence>
<dbReference type="Pfam" id="PF09380">
    <property type="entry name" value="FERM_C"/>
    <property type="match status" value="2"/>
</dbReference>
<dbReference type="Pfam" id="PF00102">
    <property type="entry name" value="Y_phosphatase"/>
    <property type="match status" value="1"/>
</dbReference>
<feature type="domain" description="FERM" evidence="13">
    <location>
        <begin position="1016"/>
        <end position="1300"/>
    </location>
</feature>
<keyword evidence="7" id="KW-0904">Protein phosphatase</keyword>
<dbReference type="InterPro" id="IPR018980">
    <property type="entry name" value="FERM_PH-like_C"/>
</dbReference>
<dbReference type="GO" id="GO:0005856">
    <property type="term" value="C:cytoskeleton"/>
    <property type="evidence" value="ECO:0007669"/>
    <property type="project" value="UniProtKB-SubCell"/>
</dbReference>
<dbReference type="SUPFAM" id="SSF54236">
    <property type="entry name" value="Ubiquitin-like"/>
    <property type="match status" value="2"/>
</dbReference>
<evidence type="ECO:0000256" key="10">
    <source>
        <dbReference type="SAM" id="MobiDB-lite"/>
    </source>
</evidence>
<dbReference type="PROSITE" id="PS50055">
    <property type="entry name" value="TYR_PHOSPHATASE_PTP"/>
    <property type="match status" value="1"/>
</dbReference>
<reference evidence="15" key="1">
    <citation type="journal article" date="2023" name="Science">
        <title>Genome structures resolve the early diversification of teleost fishes.</title>
        <authorList>
            <person name="Parey E."/>
            <person name="Louis A."/>
            <person name="Montfort J."/>
            <person name="Bouchez O."/>
            <person name="Roques C."/>
            <person name="Iampietro C."/>
            <person name="Lluch J."/>
            <person name="Castinel A."/>
            <person name="Donnadieu C."/>
            <person name="Desvignes T."/>
            <person name="Floi Bucao C."/>
            <person name="Jouanno E."/>
            <person name="Wen M."/>
            <person name="Mejri S."/>
            <person name="Dirks R."/>
            <person name="Jansen H."/>
            <person name="Henkel C."/>
            <person name="Chen W.J."/>
            <person name="Zahm M."/>
            <person name="Cabau C."/>
            <person name="Klopp C."/>
            <person name="Thompson A.W."/>
            <person name="Robinson-Rechavi M."/>
            <person name="Braasch I."/>
            <person name="Lecointre G."/>
            <person name="Bobe J."/>
            <person name="Postlethwait J.H."/>
            <person name="Berthelot C."/>
            <person name="Roest Crollius H."/>
            <person name="Guiguen Y."/>
        </authorList>
    </citation>
    <scope>NUCLEOTIDE SEQUENCE</scope>
    <source>
        <strain evidence="15">Concon-B</strain>
    </source>
</reference>
<evidence type="ECO:0000259" key="14">
    <source>
        <dbReference type="PROSITE" id="PS50106"/>
    </source>
</evidence>
<feature type="region of interest" description="Disordered" evidence="10">
    <location>
        <begin position="357"/>
        <end position="376"/>
    </location>
</feature>
<evidence type="ECO:0000259" key="13">
    <source>
        <dbReference type="PROSITE" id="PS50057"/>
    </source>
</evidence>
<dbReference type="Gene3D" id="3.10.20.90">
    <property type="entry name" value="Phosphatidylinositol 3-kinase Catalytic Subunit, Chain A, domain 1"/>
    <property type="match status" value="2"/>
</dbReference>
<dbReference type="GO" id="GO:0004725">
    <property type="term" value="F:protein tyrosine phosphatase activity"/>
    <property type="evidence" value="ECO:0007669"/>
    <property type="project" value="UniProtKB-EC"/>
</dbReference>
<evidence type="ECO:0000259" key="12">
    <source>
        <dbReference type="PROSITE" id="PS50056"/>
    </source>
</evidence>
<dbReference type="SUPFAM" id="SSF50156">
    <property type="entry name" value="PDZ domain-like"/>
    <property type="match status" value="1"/>
</dbReference>
<dbReference type="InterPro" id="IPR000242">
    <property type="entry name" value="PTP_cat"/>
</dbReference>
<dbReference type="InterPro" id="IPR036034">
    <property type="entry name" value="PDZ_sf"/>
</dbReference>
<proteinExistence type="inferred from homology"/>
<protein>
    <recommendedName>
        <fullName evidence="4">protein-tyrosine-phosphatase</fullName>
        <ecNumber evidence="4">3.1.3.48</ecNumber>
    </recommendedName>
</protein>
<dbReference type="PRINTS" id="PR00935">
    <property type="entry name" value="BAND41"/>
</dbReference>
<dbReference type="SMART" id="SM00228">
    <property type="entry name" value="PDZ"/>
    <property type="match status" value="1"/>
</dbReference>
<dbReference type="Proteomes" id="UP001152803">
    <property type="component" value="Unassembled WGS sequence"/>
</dbReference>
<evidence type="ECO:0000256" key="1">
    <source>
        <dbReference type="ARBA" id="ARBA00004245"/>
    </source>
</evidence>
<feature type="domain" description="Tyrosine-protein phosphatase" evidence="11">
    <location>
        <begin position="702"/>
        <end position="964"/>
    </location>
</feature>
<evidence type="ECO:0000256" key="9">
    <source>
        <dbReference type="ARBA" id="ARBA00023212"/>
    </source>
</evidence>
<evidence type="ECO:0000256" key="7">
    <source>
        <dbReference type="ARBA" id="ARBA00022912"/>
    </source>
</evidence>
<dbReference type="InterPro" id="IPR035963">
    <property type="entry name" value="FERM_2"/>
</dbReference>
<dbReference type="PROSITE" id="PS00383">
    <property type="entry name" value="TYR_PHOSPHATASE_1"/>
    <property type="match status" value="1"/>
</dbReference>
<evidence type="ECO:0000256" key="8">
    <source>
        <dbReference type="ARBA" id="ARBA00022949"/>
    </source>
</evidence>
<dbReference type="InterPro" id="IPR019747">
    <property type="entry name" value="FERM_CS"/>
</dbReference>
<dbReference type="SUPFAM" id="SSF50729">
    <property type="entry name" value="PH domain-like"/>
    <property type="match status" value="2"/>
</dbReference>
<dbReference type="Gene3D" id="3.90.190.10">
    <property type="entry name" value="Protein tyrosine phosphatase superfamily"/>
    <property type="match status" value="1"/>
</dbReference>
<keyword evidence="6" id="KW-0378">Hydrolase</keyword>
<dbReference type="InterPro" id="IPR014352">
    <property type="entry name" value="FERM/acyl-CoA-bd_prot_sf"/>
</dbReference>
<dbReference type="SMART" id="SM00404">
    <property type="entry name" value="PTPc_motif"/>
    <property type="match status" value="1"/>
</dbReference>
<dbReference type="SMART" id="SM00194">
    <property type="entry name" value="PTPc"/>
    <property type="match status" value="1"/>
</dbReference>
<dbReference type="OrthoDB" id="5854685at2759"/>
<dbReference type="PROSITE" id="PS50056">
    <property type="entry name" value="TYR_PHOSPHATASE_2"/>
    <property type="match status" value="1"/>
</dbReference>
<dbReference type="Pfam" id="PF00595">
    <property type="entry name" value="PDZ"/>
    <property type="match status" value="1"/>
</dbReference>
<dbReference type="PROSITE" id="PS00660">
    <property type="entry name" value="FERM_1"/>
    <property type="match status" value="2"/>
</dbReference>
<dbReference type="FunFam" id="1.20.80.10:FF:000003">
    <property type="entry name" value="Tyrosine-protein phosphatase non-receptor type 4"/>
    <property type="match status" value="2"/>
</dbReference>
<evidence type="ECO:0000256" key="3">
    <source>
        <dbReference type="ARBA" id="ARBA00009649"/>
    </source>
</evidence>
<evidence type="ECO:0000256" key="4">
    <source>
        <dbReference type="ARBA" id="ARBA00013064"/>
    </source>
</evidence>
<dbReference type="InterPro" id="IPR000387">
    <property type="entry name" value="Tyr_Pase_dom"/>
</dbReference>
<keyword evidence="16" id="KW-1185">Reference proteome</keyword>